<feature type="transmembrane region" description="Helical" evidence="1">
    <location>
        <begin position="89"/>
        <end position="106"/>
    </location>
</feature>
<dbReference type="Proteomes" id="UP001575181">
    <property type="component" value="Unassembled WGS sequence"/>
</dbReference>
<keyword evidence="1" id="KW-0472">Membrane</keyword>
<dbReference type="InterPro" id="IPR008407">
    <property type="entry name" value="Brnchd-chn_aa_trnsp_AzlD"/>
</dbReference>
<feature type="transmembrane region" description="Helical" evidence="1">
    <location>
        <begin position="40"/>
        <end position="58"/>
    </location>
</feature>
<dbReference type="RefSeq" id="WP_373654367.1">
    <property type="nucleotide sequence ID" value="NZ_JBGUAW010000001.1"/>
</dbReference>
<keyword evidence="3" id="KW-1185">Reference proteome</keyword>
<accession>A0ABV4TQH0</accession>
<keyword evidence="1" id="KW-1133">Transmembrane helix</keyword>
<protein>
    <submittedName>
        <fullName evidence="2">AzlD domain-containing protein</fullName>
    </submittedName>
</protein>
<reference evidence="2 3" key="1">
    <citation type="submission" date="2024-08" db="EMBL/GenBank/DDBJ databases">
        <title>Whole-genome sequencing of halo(alkali)philic microorganisms from hypersaline lakes.</title>
        <authorList>
            <person name="Sorokin D.Y."/>
            <person name="Merkel A.Y."/>
            <person name="Messina E."/>
            <person name="Yakimov M."/>
        </authorList>
    </citation>
    <scope>NUCLEOTIDE SEQUENCE [LARGE SCALE GENOMIC DNA]</scope>
    <source>
        <strain evidence="2 3">Cl-TMA</strain>
    </source>
</reference>
<evidence type="ECO:0000313" key="2">
    <source>
        <dbReference type="EMBL" id="MFA9459584.1"/>
    </source>
</evidence>
<name>A0ABV4TQH0_9GAMM</name>
<proteinExistence type="predicted"/>
<dbReference type="Pfam" id="PF05437">
    <property type="entry name" value="AzlD"/>
    <property type="match status" value="1"/>
</dbReference>
<sequence>MASGTLALIILVIGLGTFLERLSFIHLSDRLVIPTILRRALHYVPAAVLAALVAPAVLRPSEAAAVPPENWRPVAALAAALLAWRTRNMLLTLAGGMACLWLLEWLF</sequence>
<gene>
    <name evidence="2" type="ORF">ACERLL_01920</name>
</gene>
<evidence type="ECO:0000313" key="3">
    <source>
        <dbReference type="Proteomes" id="UP001575181"/>
    </source>
</evidence>
<feature type="transmembrane region" description="Helical" evidence="1">
    <location>
        <begin position="6"/>
        <end position="28"/>
    </location>
</feature>
<organism evidence="2 3">
    <name type="scientific">Thiohalorhabdus methylotrophus</name>
    <dbReference type="NCBI Taxonomy" id="3242694"/>
    <lineage>
        <taxon>Bacteria</taxon>
        <taxon>Pseudomonadati</taxon>
        <taxon>Pseudomonadota</taxon>
        <taxon>Gammaproteobacteria</taxon>
        <taxon>Thiohalorhabdales</taxon>
        <taxon>Thiohalorhabdaceae</taxon>
        <taxon>Thiohalorhabdus</taxon>
    </lineage>
</organism>
<keyword evidence="1" id="KW-0812">Transmembrane</keyword>
<dbReference type="EMBL" id="JBGUAW010000001">
    <property type="protein sequence ID" value="MFA9459584.1"/>
    <property type="molecule type" value="Genomic_DNA"/>
</dbReference>
<comment type="caution">
    <text evidence="2">The sequence shown here is derived from an EMBL/GenBank/DDBJ whole genome shotgun (WGS) entry which is preliminary data.</text>
</comment>
<evidence type="ECO:0000256" key="1">
    <source>
        <dbReference type="SAM" id="Phobius"/>
    </source>
</evidence>